<sequence>MEVNRASGRSLTEQIRAGITHRIADGALPPGARLPSSRHLAGDLDVSRSVVVQAYEQLIAEGYLRATQGSGTRVAGHVAAVAGPRSPVRGSSARPWLDLRVDAAGTQLFPRREWLVAYQRVVREIDARGLGHSPPSGTGLLRTELSRYLGRARGVRAAPDEVLVTSGLATAFDLLFTALTRAGITEVAVEDPGEHRHFERLRRNGVRPVPVPVDERGIDVGALARSGVRAVLVTPAHQMPTGVLLAAERRAALGRWAAARDGLVIECDLGGDLWLGKGSGPLAVQRELPAHVVYAGSARGLVGPGLRVGWLAGAHPVLRAVPALAAGGGSVPDSLTQAAFAEFVGSGLIDQHLRQLRARYRARRATVTRASARYLPGARVLGAEAGAHVYLTLPPDVREDRLLAAAQARSVLLRGGGYYHRARAGEPALAIGYAGASQAVLTDALATLGAVSRDLPGRLSA</sequence>
<gene>
    <name evidence="7" type="ORF">CFN78_08685</name>
</gene>
<dbReference type="Pfam" id="PF00155">
    <property type="entry name" value="Aminotran_1_2"/>
    <property type="match status" value="1"/>
</dbReference>
<dbReference type="GO" id="GO:0003677">
    <property type="term" value="F:DNA binding"/>
    <property type="evidence" value="ECO:0007669"/>
    <property type="project" value="UniProtKB-KW"/>
</dbReference>
<dbReference type="InterPro" id="IPR036388">
    <property type="entry name" value="WH-like_DNA-bd_sf"/>
</dbReference>
<organism evidence="7 8">
    <name type="scientific">Amycolatopsis antarctica</name>
    <dbReference type="NCBI Taxonomy" id="1854586"/>
    <lineage>
        <taxon>Bacteria</taxon>
        <taxon>Bacillati</taxon>
        <taxon>Actinomycetota</taxon>
        <taxon>Actinomycetes</taxon>
        <taxon>Pseudonocardiales</taxon>
        <taxon>Pseudonocardiaceae</taxon>
        <taxon>Amycolatopsis</taxon>
    </lineage>
</organism>
<dbReference type="Proteomes" id="UP000242444">
    <property type="component" value="Unassembled WGS sequence"/>
</dbReference>
<dbReference type="InterPro" id="IPR004839">
    <property type="entry name" value="Aminotransferase_I/II_large"/>
</dbReference>
<accession>A0A263D6H0</accession>
<evidence type="ECO:0000313" key="7">
    <source>
        <dbReference type="EMBL" id="OZM73789.1"/>
    </source>
</evidence>
<dbReference type="InterPro" id="IPR000524">
    <property type="entry name" value="Tscrpt_reg_HTH_GntR"/>
</dbReference>
<dbReference type="InterPro" id="IPR015421">
    <property type="entry name" value="PyrdxlP-dep_Trfase_major"/>
</dbReference>
<name>A0A263D6H0_9PSEU</name>
<dbReference type="Pfam" id="PF00392">
    <property type="entry name" value="GntR"/>
    <property type="match status" value="1"/>
</dbReference>
<evidence type="ECO:0000256" key="1">
    <source>
        <dbReference type="ARBA" id="ARBA00005384"/>
    </source>
</evidence>
<dbReference type="PANTHER" id="PTHR46577:SF1">
    <property type="entry name" value="HTH-TYPE TRANSCRIPTIONAL REGULATORY PROTEIN GABR"/>
    <property type="match status" value="1"/>
</dbReference>
<proteinExistence type="inferred from homology"/>
<dbReference type="PRINTS" id="PR00035">
    <property type="entry name" value="HTHGNTR"/>
</dbReference>
<dbReference type="InterPro" id="IPR036390">
    <property type="entry name" value="WH_DNA-bd_sf"/>
</dbReference>
<dbReference type="OrthoDB" id="5415143at2"/>
<evidence type="ECO:0000256" key="4">
    <source>
        <dbReference type="ARBA" id="ARBA00023125"/>
    </source>
</evidence>
<evidence type="ECO:0000313" key="8">
    <source>
        <dbReference type="Proteomes" id="UP000242444"/>
    </source>
</evidence>
<dbReference type="EMBL" id="NKYE01000004">
    <property type="protein sequence ID" value="OZM73789.1"/>
    <property type="molecule type" value="Genomic_DNA"/>
</dbReference>
<comment type="caution">
    <text evidence="7">The sequence shown here is derived from an EMBL/GenBank/DDBJ whole genome shotgun (WGS) entry which is preliminary data.</text>
</comment>
<reference evidence="7 8" key="1">
    <citation type="submission" date="2017-07" db="EMBL/GenBank/DDBJ databases">
        <title>Amycolatopsis antarcticus sp. nov., isolated from the surface of an Antarcticus brown macroalga.</title>
        <authorList>
            <person name="Wang J."/>
            <person name="Leiva S."/>
            <person name="Huang J."/>
            <person name="Huang Y."/>
        </authorList>
    </citation>
    <scope>NUCLEOTIDE SEQUENCE [LARGE SCALE GENOMIC DNA]</scope>
    <source>
        <strain evidence="7 8">AU-G6</strain>
    </source>
</reference>
<dbReference type="SUPFAM" id="SSF53383">
    <property type="entry name" value="PLP-dependent transferases"/>
    <property type="match status" value="1"/>
</dbReference>
<evidence type="ECO:0000259" key="6">
    <source>
        <dbReference type="PROSITE" id="PS50949"/>
    </source>
</evidence>
<dbReference type="CDD" id="cd07377">
    <property type="entry name" value="WHTH_GntR"/>
    <property type="match status" value="1"/>
</dbReference>
<dbReference type="PANTHER" id="PTHR46577">
    <property type="entry name" value="HTH-TYPE TRANSCRIPTIONAL REGULATORY PROTEIN GABR"/>
    <property type="match status" value="1"/>
</dbReference>
<feature type="domain" description="HTH gntR-type" evidence="6">
    <location>
        <begin position="9"/>
        <end position="77"/>
    </location>
</feature>
<dbReference type="GO" id="GO:0003700">
    <property type="term" value="F:DNA-binding transcription factor activity"/>
    <property type="evidence" value="ECO:0007669"/>
    <property type="project" value="InterPro"/>
</dbReference>
<dbReference type="CDD" id="cd00609">
    <property type="entry name" value="AAT_like"/>
    <property type="match status" value="1"/>
</dbReference>
<keyword evidence="5" id="KW-0804">Transcription</keyword>
<dbReference type="SMART" id="SM00345">
    <property type="entry name" value="HTH_GNTR"/>
    <property type="match status" value="1"/>
</dbReference>
<dbReference type="AlphaFoldDB" id="A0A263D6H0"/>
<dbReference type="Gene3D" id="1.10.10.10">
    <property type="entry name" value="Winged helix-like DNA-binding domain superfamily/Winged helix DNA-binding domain"/>
    <property type="match status" value="1"/>
</dbReference>
<dbReference type="Gene3D" id="3.40.640.10">
    <property type="entry name" value="Type I PLP-dependent aspartate aminotransferase-like (Major domain)"/>
    <property type="match status" value="1"/>
</dbReference>
<evidence type="ECO:0000256" key="5">
    <source>
        <dbReference type="ARBA" id="ARBA00023163"/>
    </source>
</evidence>
<keyword evidence="2" id="KW-0663">Pyridoxal phosphate</keyword>
<keyword evidence="8" id="KW-1185">Reference proteome</keyword>
<keyword evidence="3" id="KW-0805">Transcription regulation</keyword>
<evidence type="ECO:0000256" key="3">
    <source>
        <dbReference type="ARBA" id="ARBA00023015"/>
    </source>
</evidence>
<dbReference type="InterPro" id="IPR051446">
    <property type="entry name" value="HTH_trans_reg/aminotransferase"/>
</dbReference>
<dbReference type="SUPFAM" id="SSF46785">
    <property type="entry name" value="Winged helix' DNA-binding domain"/>
    <property type="match status" value="1"/>
</dbReference>
<dbReference type="InterPro" id="IPR015424">
    <property type="entry name" value="PyrdxlP-dep_Trfase"/>
</dbReference>
<dbReference type="InParanoid" id="A0A263D6H0"/>
<evidence type="ECO:0000256" key="2">
    <source>
        <dbReference type="ARBA" id="ARBA00022898"/>
    </source>
</evidence>
<protein>
    <submittedName>
        <fullName evidence="7">GntR family transcriptional regulator</fullName>
    </submittedName>
</protein>
<keyword evidence="4" id="KW-0238">DNA-binding</keyword>
<comment type="similarity">
    <text evidence="1">In the C-terminal section; belongs to the class-I pyridoxal-phosphate-dependent aminotransferase family.</text>
</comment>
<dbReference type="GO" id="GO:0030170">
    <property type="term" value="F:pyridoxal phosphate binding"/>
    <property type="evidence" value="ECO:0007669"/>
    <property type="project" value="InterPro"/>
</dbReference>
<dbReference type="PROSITE" id="PS50949">
    <property type="entry name" value="HTH_GNTR"/>
    <property type="match status" value="1"/>
</dbReference>